<dbReference type="SUPFAM" id="SSF50494">
    <property type="entry name" value="Trypsin-like serine proteases"/>
    <property type="match status" value="1"/>
</dbReference>
<organism evidence="5 6">
    <name type="scientific">Dibothriocephalus latus</name>
    <name type="common">Fish tapeworm</name>
    <name type="synonym">Diphyllobothrium latum</name>
    <dbReference type="NCBI Taxonomy" id="60516"/>
    <lineage>
        <taxon>Eukaryota</taxon>
        <taxon>Metazoa</taxon>
        <taxon>Spiralia</taxon>
        <taxon>Lophotrochozoa</taxon>
        <taxon>Platyhelminthes</taxon>
        <taxon>Cestoda</taxon>
        <taxon>Eucestoda</taxon>
        <taxon>Diphyllobothriidea</taxon>
        <taxon>Diphyllobothriidae</taxon>
        <taxon>Dibothriocephalus</taxon>
    </lineage>
</organism>
<accession>A0A3P7NWZ2</accession>
<dbReference type="Gene3D" id="2.40.10.10">
    <property type="entry name" value="Trypsin-like serine proteases"/>
    <property type="match status" value="1"/>
</dbReference>
<dbReference type="InterPro" id="IPR018114">
    <property type="entry name" value="TRYPSIN_HIS"/>
</dbReference>
<dbReference type="InterPro" id="IPR051487">
    <property type="entry name" value="Ser/Thr_Proteases_Immune/Dev"/>
</dbReference>
<protein>
    <recommendedName>
        <fullName evidence="4">Peptidase S1 domain-containing protein</fullName>
    </recommendedName>
</protein>
<dbReference type="SMART" id="SM00020">
    <property type="entry name" value="Tryp_SPc"/>
    <property type="match status" value="1"/>
</dbReference>
<dbReference type="InterPro" id="IPR009003">
    <property type="entry name" value="Peptidase_S1_PA"/>
</dbReference>
<sequence>MTAAHCLKPIVRSNPVPLGRPFSLQEVGNGYTLVARVGSSPPPEDSTEMTKEYEVESVVIHPDWRPRSLDSGYDIALLKLVIPVSPDIVGVETICLADANVTLNASSECYVVGQKTRVVPRPFRFLDDFFLFGSPFFPFHHRRRSEGHHGGSSSDEEEDVEDQQRAGLQEVRLTPSALKKCVRCSPALSKELHICAGKRNKATCPGDNGGGLYCRDSKTDRWSVHGVLGEYSSRRCSRTYSLFSSVGSVFNWIHKQIQ</sequence>
<feature type="region of interest" description="Disordered" evidence="3">
    <location>
        <begin position="143"/>
        <end position="165"/>
    </location>
</feature>
<proteinExistence type="inferred from homology"/>
<feature type="domain" description="Peptidase S1" evidence="4">
    <location>
        <begin position="1"/>
        <end position="258"/>
    </location>
</feature>
<reference evidence="5 6" key="1">
    <citation type="submission" date="2018-11" db="EMBL/GenBank/DDBJ databases">
        <authorList>
            <consortium name="Pathogen Informatics"/>
        </authorList>
    </citation>
    <scope>NUCLEOTIDE SEQUENCE [LARGE SCALE GENOMIC DNA]</scope>
</reference>
<dbReference type="Pfam" id="PF00089">
    <property type="entry name" value="Trypsin"/>
    <property type="match status" value="2"/>
</dbReference>
<evidence type="ECO:0000313" key="6">
    <source>
        <dbReference type="Proteomes" id="UP000281553"/>
    </source>
</evidence>
<gene>
    <name evidence="5" type="ORF">DILT_LOCUS8533</name>
</gene>
<dbReference type="InterPro" id="IPR043504">
    <property type="entry name" value="Peptidase_S1_PA_chymotrypsin"/>
</dbReference>
<dbReference type="EMBL" id="UYRU01054534">
    <property type="protein sequence ID" value="VDN12702.1"/>
    <property type="molecule type" value="Genomic_DNA"/>
</dbReference>
<dbReference type="GO" id="GO:0006508">
    <property type="term" value="P:proteolysis"/>
    <property type="evidence" value="ECO:0007669"/>
    <property type="project" value="InterPro"/>
</dbReference>
<dbReference type="Proteomes" id="UP000281553">
    <property type="component" value="Unassembled WGS sequence"/>
</dbReference>
<evidence type="ECO:0000259" key="4">
    <source>
        <dbReference type="PROSITE" id="PS50240"/>
    </source>
</evidence>
<dbReference type="GO" id="GO:0004252">
    <property type="term" value="F:serine-type endopeptidase activity"/>
    <property type="evidence" value="ECO:0007669"/>
    <property type="project" value="InterPro"/>
</dbReference>
<evidence type="ECO:0000313" key="5">
    <source>
        <dbReference type="EMBL" id="VDN12702.1"/>
    </source>
</evidence>
<comment type="similarity">
    <text evidence="2">Belongs to the peptidase S1 family. CLIP subfamily.</text>
</comment>
<dbReference type="OrthoDB" id="10004439at2759"/>
<keyword evidence="6" id="KW-1185">Reference proteome</keyword>
<dbReference type="PROSITE" id="PS50240">
    <property type="entry name" value="TRYPSIN_DOM"/>
    <property type="match status" value="1"/>
</dbReference>
<evidence type="ECO:0000256" key="3">
    <source>
        <dbReference type="SAM" id="MobiDB-lite"/>
    </source>
</evidence>
<dbReference type="PANTHER" id="PTHR24256">
    <property type="entry name" value="TRYPTASE-RELATED"/>
    <property type="match status" value="1"/>
</dbReference>
<dbReference type="PROSITE" id="PS00134">
    <property type="entry name" value="TRYPSIN_HIS"/>
    <property type="match status" value="1"/>
</dbReference>
<evidence type="ECO:0000256" key="1">
    <source>
        <dbReference type="ARBA" id="ARBA00023157"/>
    </source>
</evidence>
<name>A0A3P7NWZ2_DIBLA</name>
<evidence type="ECO:0000256" key="2">
    <source>
        <dbReference type="ARBA" id="ARBA00024195"/>
    </source>
</evidence>
<dbReference type="InterPro" id="IPR001254">
    <property type="entry name" value="Trypsin_dom"/>
</dbReference>
<keyword evidence="1" id="KW-1015">Disulfide bond</keyword>
<dbReference type="AlphaFoldDB" id="A0A3P7NWZ2"/>